<sequence>MKVISITTPQDPLMNHTFTKSTQFTVIVPAHYTTVVRCASRSQARDKFPPVPVRKFVQARTAKSMWITTLPITTPNLHLYEKNSTLVAEMDQIEMTVAIKSRYVVKQSILIRNPTCAVQLSPVQGRYKCLEGAKATALCTTATSSLVEAHCTERTFVIRCGPKRTEQALKLHFNSAIIFERCTTTCGNRTFP</sequence>
<dbReference type="WBParaSite" id="Hba_04076">
    <property type="protein sequence ID" value="Hba_04076"/>
    <property type="gene ID" value="Hba_04076"/>
</dbReference>
<protein>
    <submittedName>
        <fullName evidence="2">Phlebovirus_G2 domain-containing protein</fullName>
    </submittedName>
</protein>
<dbReference type="AlphaFoldDB" id="A0A1I7WGF6"/>
<organism evidence="1 2">
    <name type="scientific">Heterorhabditis bacteriophora</name>
    <name type="common">Entomopathogenic nematode worm</name>
    <dbReference type="NCBI Taxonomy" id="37862"/>
    <lineage>
        <taxon>Eukaryota</taxon>
        <taxon>Metazoa</taxon>
        <taxon>Ecdysozoa</taxon>
        <taxon>Nematoda</taxon>
        <taxon>Chromadorea</taxon>
        <taxon>Rhabditida</taxon>
        <taxon>Rhabditina</taxon>
        <taxon>Rhabditomorpha</taxon>
        <taxon>Strongyloidea</taxon>
        <taxon>Heterorhabditidae</taxon>
        <taxon>Heterorhabditis</taxon>
    </lineage>
</organism>
<dbReference type="Proteomes" id="UP000095283">
    <property type="component" value="Unplaced"/>
</dbReference>
<proteinExistence type="predicted"/>
<name>A0A1I7WGF6_HETBA</name>
<dbReference type="Gene3D" id="2.60.40.3770">
    <property type="match status" value="1"/>
</dbReference>
<keyword evidence="1" id="KW-1185">Reference proteome</keyword>
<evidence type="ECO:0000313" key="2">
    <source>
        <dbReference type="WBParaSite" id="Hba_04076"/>
    </source>
</evidence>
<accession>A0A1I7WGF6</accession>
<reference evidence="2" key="1">
    <citation type="submission" date="2016-11" db="UniProtKB">
        <authorList>
            <consortium name="WormBaseParasite"/>
        </authorList>
    </citation>
    <scope>IDENTIFICATION</scope>
</reference>
<evidence type="ECO:0000313" key="1">
    <source>
        <dbReference type="Proteomes" id="UP000095283"/>
    </source>
</evidence>